<evidence type="ECO:0000256" key="4">
    <source>
        <dbReference type="ARBA" id="ARBA00008819"/>
    </source>
</evidence>
<comment type="catalytic activity">
    <reaction evidence="1 9">
        <text>(2R)-2-phosphoglycerate = (2R)-3-phosphoglycerate</text>
        <dbReference type="Rhea" id="RHEA:15901"/>
        <dbReference type="ChEBI" id="CHEBI:58272"/>
        <dbReference type="ChEBI" id="CHEBI:58289"/>
        <dbReference type="EC" id="5.4.2.12"/>
    </reaction>
</comment>
<feature type="binding site" evidence="9 12">
    <location>
        <begin position="256"/>
        <end position="259"/>
    </location>
    <ligand>
        <name>substrate</name>
    </ligand>
</feature>
<dbReference type="InterPro" id="IPR011258">
    <property type="entry name" value="BPG-indep_PGM_N"/>
</dbReference>
<evidence type="ECO:0000256" key="8">
    <source>
        <dbReference type="ARBA" id="ARBA00023235"/>
    </source>
</evidence>
<feature type="binding site" evidence="9 12">
    <location>
        <position position="190"/>
    </location>
    <ligand>
        <name>substrate</name>
    </ligand>
</feature>
<keyword evidence="7 9" id="KW-0464">Manganese</keyword>
<evidence type="ECO:0000256" key="7">
    <source>
        <dbReference type="ARBA" id="ARBA00023211"/>
    </source>
</evidence>
<dbReference type="Pfam" id="PF06415">
    <property type="entry name" value="iPGM_N"/>
    <property type="match status" value="1"/>
</dbReference>
<gene>
    <name evidence="9" type="primary">gpmI</name>
    <name evidence="16" type="ORF">SAMN05216474_2344</name>
</gene>
<dbReference type="InterPro" id="IPR006124">
    <property type="entry name" value="Metalloenzyme"/>
</dbReference>
<feature type="binding site" evidence="9 13">
    <location>
        <position position="438"/>
    </location>
    <ligand>
        <name>Mn(2+)</name>
        <dbReference type="ChEBI" id="CHEBI:29035"/>
        <label>2</label>
    </ligand>
</feature>
<feature type="binding site" evidence="9 13">
    <location>
        <position position="455"/>
    </location>
    <ligand>
        <name>Mn(2+)</name>
        <dbReference type="ChEBI" id="CHEBI:29035"/>
        <label>1</label>
    </ligand>
</feature>
<dbReference type="EC" id="5.4.2.12" evidence="9 10"/>
<evidence type="ECO:0000256" key="11">
    <source>
        <dbReference type="PIRSR" id="PIRSR001492-1"/>
    </source>
</evidence>
<feature type="binding site" evidence="9 13">
    <location>
        <position position="400"/>
    </location>
    <ligand>
        <name>Mn(2+)</name>
        <dbReference type="ChEBI" id="CHEBI:29035"/>
        <label>1</label>
    </ligand>
</feature>
<evidence type="ECO:0000256" key="13">
    <source>
        <dbReference type="PIRSR" id="PIRSR001492-3"/>
    </source>
</evidence>
<evidence type="ECO:0000256" key="2">
    <source>
        <dbReference type="ARBA" id="ARBA00002315"/>
    </source>
</evidence>
<protein>
    <recommendedName>
        <fullName evidence="9 10">2,3-bisphosphoglycerate-independent phosphoglycerate mutase</fullName>
        <shortName evidence="9">BPG-independent PGAM</shortName>
        <shortName evidence="9">Phosphoglyceromutase</shortName>
        <shortName evidence="9">iPGM</shortName>
        <ecNumber evidence="9 10">5.4.2.12</ecNumber>
    </recommendedName>
</protein>
<dbReference type="Gene3D" id="3.40.1450.10">
    <property type="entry name" value="BPG-independent phosphoglycerate mutase, domain B"/>
    <property type="match status" value="1"/>
</dbReference>
<evidence type="ECO:0000313" key="17">
    <source>
        <dbReference type="Proteomes" id="UP000236454"/>
    </source>
</evidence>
<feature type="binding site" evidence="9 13">
    <location>
        <position position="396"/>
    </location>
    <ligand>
        <name>Mn(2+)</name>
        <dbReference type="ChEBI" id="CHEBI:29035"/>
        <label>1</label>
    </ligand>
</feature>
<feature type="domain" description="Metalloenzyme" evidence="14">
    <location>
        <begin position="4"/>
        <end position="492"/>
    </location>
</feature>
<keyword evidence="8 9" id="KW-0413">Isomerase</keyword>
<evidence type="ECO:0000259" key="15">
    <source>
        <dbReference type="Pfam" id="PF06415"/>
    </source>
</evidence>
<comment type="function">
    <text evidence="2 9">Catalyzes the interconversion of 2-phosphoglycerate and 3-phosphoglycerate.</text>
</comment>
<keyword evidence="17" id="KW-1185">Reference proteome</keyword>
<evidence type="ECO:0000256" key="1">
    <source>
        <dbReference type="ARBA" id="ARBA00000370"/>
    </source>
</evidence>
<proteinExistence type="inferred from homology"/>
<evidence type="ECO:0000256" key="6">
    <source>
        <dbReference type="ARBA" id="ARBA00023152"/>
    </source>
</evidence>
<dbReference type="PANTHER" id="PTHR31637">
    <property type="entry name" value="2,3-BISPHOSPHOGLYCERATE-INDEPENDENT PHOSPHOGLYCERATE MUTASE"/>
    <property type="match status" value="1"/>
</dbReference>
<accession>A0A1I7AW57</accession>
<dbReference type="SUPFAM" id="SSF53649">
    <property type="entry name" value="Alkaline phosphatase-like"/>
    <property type="match status" value="1"/>
</dbReference>
<dbReference type="Gene3D" id="3.40.720.10">
    <property type="entry name" value="Alkaline Phosphatase, subunit A"/>
    <property type="match status" value="1"/>
</dbReference>
<keyword evidence="5 9" id="KW-0479">Metal-binding</keyword>
<feature type="active site" description="Phosphoserine intermediate" evidence="9 11">
    <location>
        <position position="62"/>
    </location>
</feature>
<dbReference type="PANTHER" id="PTHR31637:SF0">
    <property type="entry name" value="2,3-BISPHOSPHOGLYCERATE-INDEPENDENT PHOSPHOGLYCERATE MUTASE"/>
    <property type="match status" value="1"/>
</dbReference>
<dbReference type="GO" id="GO:0004619">
    <property type="term" value="F:phosphoglycerate mutase activity"/>
    <property type="evidence" value="ECO:0007669"/>
    <property type="project" value="UniProtKB-UniRule"/>
</dbReference>
<comment type="cofactor">
    <cofactor evidence="9">
        <name>Mn(2+)</name>
        <dbReference type="ChEBI" id="CHEBI:29035"/>
    </cofactor>
    <text evidence="9">Binds 2 manganese ions per subunit.</text>
</comment>
<keyword evidence="6 9" id="KW-0324">Glycolysis</keyword>
<feature type="binding site" evidence="9 13">
    <location>
        <position position="437"/>
    </location>
    <ligand>
        <name>Mn(2+)</name>
        <dbReference type="ChEBI" id="CHEBI:29035"/>
        <label>2</label>
    </ligand>
</feature>
<evidence type="ECO:0000256" key="5">
    <source>
        <dbReference type="ARBA" id="ARBA00022723"/>
    </source>
</evidence>
<evidence type="ECO:0000259" key="14">
    <source>
        <dbReference type="Pfam" id="PF01676"/>
    </source>
</evidence>
<dbReference type="InterPro" id="IPR017850">
    <property type="entry name" value="Alkaline_phosphatase_core_sf"/>
</dbReference>
<name>A0A1I7AW57_9FLAO</name>
<feature type="binding site" evidence="9 12">
    <location>
        <begin position="153"/>
        <end position="154"/>
    </location>
    <ligand>
        <name>substrate</name>
    </ligand>
</feature>
<feature type="binding site" evidence="9 12">
    <location>
        <position position="184"/>
    </location>
    <ligand>
        <name>substrate</name>
    </ligand>
</feature>
<dbReference type="InterPro" id="IPR005995">
    <property type="entry name" value="Pgm_bpd_ind"/>
</dbReference>
<dbReference type="GO" id="GO:0006007">
    <property type="term" value="P:glucose catabolic process"/>
    <property type="evidence" value="ECO:0007669"/>
    <property type="project" value="InterPro"/>
</dbReference>
<comment type="similarity">
    <text evidence="4 9">Belongs to the BPG-independent phosphoglycerate mutase family.</text>
</comment>
<dbReference type="Proteomes" id="UP000236454">
    <property type="component" value="Unassembled WGS sequence"/>
</dbReference>
<evidence type="ECO:0000313" key="16">
    <source>
        <dbReference type="EMBL" id="SFT79143.1"/>
    </source>
</evidence>
<dbReference type="FunFam" id="3.40.1450.10:FF:000002">
    <property type="entry name" value="2,3-bisphosphoglycerate-independent phosphoglycerate mutase"/>
    <property type="match status" value="1"/>
</dbReference>
<dbReference type="NCBIfam" id="TIGR01307">
    <property type="entry name" value="pgm_bpd_ind"/>
    <property type="match status" value="1"/>
</dbReference>
<evidence type="ECO:0000256" key="3">
    <source>
        <dbReference type="ARBA" id="ARBA00004798"/>
    </source>
</evidence>
<dbReference type="PIRSF" id="PIRSF001492">
    <property type="entry name" value="IPGAM"/>
    <property type="match status" value="1"/>
</dbReference>
<dbReference type="HAMAP" id="MF_01038">
    <property type="entry name" value="GpmI"/>
    <property type="match status" value="1"/>
</dbReference>
<dbReference type="GO" id="GO:0005829">
    <property type="term" value="C:cytosol"/>
    <property type="evidence" value="ECO:0007669"/>
    <property type="project" value="TreeGrafter"/>
</dbReference>
<dbReference type="GO" id="GO:0030145">
    <property type="term" value="F:manganese ion binding"/>
    <property type="evidence" value="ECO:0007669"/>
    <property type="project" value="UniProtKB-UniRule"/>
</dbReference>
<feature type="binding site" evidence="9 12">
    <location>
        <position position="329"/>
    </location>
    <ligand>
        <name>substrate</name>
    </ligand>
</feature>
<feature type="domain" description="BPG-independent PGAM N-terminal" evidence="15">
    <location>
        <begin position="82"/>
        <end position="292"/>
    </location>
</feature>
<dbReference type="STRING" id="477690.SAMN05216474_2344"/>
<dbReference type="InterPro" id="IPR036646">
    <property type="entry name" value="PGAM_B_sf"/>
</dbReference>
<feature type="binding site" evidence="9 13">
    <location>
        <position position="62"/>
    </location>
    <ligand>
        <name>Mn(2+)</name>
        <dbReference type="ChEBI" id="CHEBI:29035"/>
        <label>2</label>
    </ligand>
</feature>
<feature type="binding site" evidence="9 12">
    <location>
        <position position="123"/>
    </location>
    <ligand>
        <name>substrate</name>
    </ligand>
</feature>
<reference evidence="16 17" key="1">
    <citation type="submission" date="2016-10" db="EMBL/GenBank/DDBJ databases">
        <authorList>
            <person name="de Groot N.N."/>
        </authorList>
    </citation>
    <scope>NUCLEOTIDE SEQUENCE [LARGE SCALE GENOMIC DNA]</scope>
    <source>
        <strain evidence="16 17">CGMCC 1.7005</strain>
    </source>
</reference>
<dbReference type="GO" id="GO:0006096">
    <property type="term" value="P:glycolytic process"/>
    <property type="evidence" value="ECO:0007669"/>
    <property type="project" value="UniProtKB-UniRule"/>
</dbReference>
<comment type="pathway">
    <text evidence="3 9">Carbohydrate degradation; glycolysis; pyruvate from D-glyceraldehyde 3-phosphate: step 3/5.</text>
</comment>
<organism evidence="16 17">
    <name type="scientific">Lishizhenia tianjinensis</name>
    <dbReference type="NCBI Taxonomy" id="477690"/>
    <lineage>
        <taxon>Bacteria</taxon>
        <taxon>Pseudomonadati</taxon>
        <taxon>Bacteroidota</taxon>
        <taxon>Flavobacteriia</taxon>
        <taxon>Flavobacteriales</taxon>
        <taxon>Crocinitomicaceae</taxon>
        <taxon>Lishizhenia</taxon>
    </lineage>
</organism>
<dbReference type="SUPFAM" id="SSF64158">
    <property type="entry name" value="2,3-Bisphosphoglycerate-independent phosphoglycerate mutase, substrate-binding domain"/>
    <property type="match status" value="1"/>
</dbReference>
<dbReference type="UniPathway" id="UPA00109">
    <property type="reaction ID" value="UER00186"/>
</dbReference>
<feature type="binding site" evidence="9 13">
    <location>
        <position position="12"/>
    </location>
    <ligand>
        <name>Mn(2+)</name>
        <dbReference type="ChEBI" id="CHEBI:29035"/>
        <label>2</label>
    </ligand>
</feature>
<dbReference type="EMBL" id="FPAS01000004">
    <property type="protein sequence ID" value="SFT79143.1"/>
    <property type="molecule type" value="Genomic_DNA"/>
</dbReference>
<comment type="subunit">
    <text evidence="9">Monomer.</text>
</comment>
<evidence type="ECO:0000256" key="10">
    <source>
        <dbReference type="NCBIfam" id="TIGR01307"/>
    </source>
</evidence>
<evidence type="ECO:0000256" key="12">
    <source>
        <dbReference type="PIRSR" id="PIRSR001492-2"/>
    </source>
</evidence>
<dbReference type="AlphaFoldDB" id="A0A1I7AW57"/>
<dbReference type="Pfam" id="PF01676">
    <property type="entry name" value="Metalloenzyme"/>
    <property type="match status" value="1"/>
</dbReference>
<dbReference type="RefSeq" id="WP_090250024.1">
    <property type="nucleotide sequence ID" value="NZ_FPAS01000004.1"/>
</dbReference>
<sequence>MSDKKTGLIILDGWGIGDKSESDAIYHAQTPCMDQLMKDYPNATLVTYGEQVGLPEGQMGNSEVGHLNIGAGRIVYQELTRINKSIKDQDFFANEQLVKAFQKAKEDNLKVHFIGLVSKGGVHSSQEHLYALCDMAKAQGVSDVNIHAFTDGRDCDPKSGKNFLAELNAHLEKSVGKIASVIGRYYAMDRDNRWERVEKAYDLLVKGEGTVYNSVEEVFTNSYANDITDEFIEPAIISGNEAKIAEGDVVICFNFRTDRPREISIALTQRDFPEHEMKALRLEYLTMTSYDDTFENVKVIFEKDNLVNTLGEVLEGAGKSQVRIAETEKYPHVTFFFSGGRENEFDKETRILVNSPKVATYDLQPEMSAPEVKEKIIAELNSNQPDFFCLNFANPDMVGHTGDYKAIQKAVETVDGALCEILETGKALGYEFIVIADHGNADFAINADGTPNTAHSTNPVPVIYVGDKSKKIKDGKLADVAPTILHLMGVEKSAEMTGESLI</sequence>
<evidence type="ECO:0000256" key="9">
    <source>
        <dbReference type="HAMAP-Rule" id="MF_01038"/>
    </source>
</evidence>
<dbReference type="CDD" id="cd16010">
    <property type="entry name" value="iPGM"/>
    <property type="match status" value="1"/>
</dbReference>
<dbReference type="OrthoDB" id="9800863at2"/>